<dbReference type="EMBL" id="CP000783">
    <property type="protein sequence ID" value="ABU77384.1"/>
    <property type="molecule type" value="Genomic_DNA"/>
</dbReference>
<organism evidence="1 2">
    <name type="scientific">Cronobacter sakazakii (strain ATCC BAA-894)</name>
    <name type="common">Enterobacter sakazakii</name>
    <dbReference type="NCBI Taxonomy" id="290339"/>
    <lineage>
        <taxon>Bacteria</taxon>
        <taxon>Pseudomonadati</taxon>
        <taxon>Pseudomonadota</taxon>
        <taxon>Gammaproteobacteria</taxon>
        <taxon>Enterobacterales</taxon>
        <taxon>Enterobacteriaceae</taxon>
        <taxon>Cronobacter</taxon>
    </lineage>
</organism>
<dbReference type="KEGG" id="esa:ESA_02135"/>
<dbReference type="Pfam" id="PF11080">
    <property type="entry name" value="GhoS"/>
    <property type="match status" value="1"/>
</dbReference>
<name>A7MNX5_CROS8</name>
<dbReference type="InterPro" id="IPR038241">
    <property type="entry name" value="GhoS_sf"/>
</dbReference>
<dbReference type="GO" id="GO:0004521">
    <property type="term" value="F:RNA endonuclease activity"/>
    <property type="evidence" value="ECO:0007669"/>
    <property type="project" value="InterPro"/>
</dbReference>
<proteinExistence type="predicted"/>
<reference evidence="1 2" key="1">
    <citation type="journal article" date="2010" name="PLoS ONE">
        <title>Genome sequence of Cronobacter sakazakii BAA-894 and comparative genomic hybridization analysis with other Cronobacter species.</title>
        <authorList>
            <person name="Kucerova E."/>
            <person name="Clifton S.W."/>
            <person name="Xia X.Q."/>
            <person name="Long F."/>
            <person name="Porwollik S."/>
            <person name="Fulton L."/>
            <person name="Fronick C."/>
            <person name="Minx P."/>
            <person name="Kyung K."/>
            <person name="Warren W."/>
            <person name="Fulton R."/>
            <person name="Feng D."/>
            <person name="Wollam A."/>
            <person name="Shah N."/>
            <person name="Bhonagiri V."/>
            <person name="Nash W.E."/>
            <person name="Hallsworth-Pepin K."/>
            <person name="Wilson R.K."/>
            <person name="McClelland M."/>
            <person name="Forsythe S.J."/>
        </authorList>
    </citation>
    <scope>NUCLEOTIDE SEQUENCE [LARGE SCALE GENOMIC DNA]</scope>
    <source>
        <strain evidence="1 2">ATCC BAA-894</strain>
    </source>
</reference>
<dbReference type="HOGENOM" id="CLU_166689_0_0_6"/>
<accession>A7MNX5</accession>
<sequence length="100" mass="11139">MRFAMSEVTRYVVTVKFHEKSLTDINELNNHLTRGGFQLTLADDDGKIHELGTNTFGLVSALSEQEVAELAEGLGEAALDQKPQVTVTTFENWLRDNDTV</sequence>
<dbReference type="AlphaFoldDB" id="A7MNX5"/>
<dbReference type="Proteomes" id="UP000000260">
    <property type="component" value="Chromosome"/>
</dbReference>
<dbReference type="InterPro" id="IPR022597">
    <property type="entry name" value="GhoS"/>
</dbReference>
<evidence type="ECO:0000313" key="1">
    <source>
        <dbReference type="EMBL" id="ABU77384.1"/>
    </source>
</evidence>
<protein>
    <submittedName>
        <fullName evidence="1">Uncharacterized protein</fullName>
    </submittedName>
</protein>
<gene>
    <name evidence="1" type="ordered locus">ESA_02135</name>
</gene>
<keyword evidence="2" id="KW-1185">Reference proteome</keyword>
<evidence type="ECO:0000313" key="2">
    <source>
        <dbReference type="Proteomes" id="UP000000260"/>
    </source>
</evidence>
<dbReference type="Gene3D" id="3.30.70.2360">
    <property type="match status" value="1"/>
</dbReference>